<keyword evidence="3" id="KW-1185">Reference proteome</keyword>
<dbReference type="GO" id="GO:0003726">
    <property type="term" value="F:double-stranded RNA adenosine deaminase activity"/>
    <property type="evidence" value="ECO:0007669"/>
    <property type="project" value="TreeGrafter"/>
</dbReference>
<gene>
    <name evidence="2" type="ORF">KC19_4G177000</name>
</gene>
<dbReference type="PROSITE" id="PS50141">
    <property type="entry name" value="A_DEAMIN_EDITASE"/>
    <property type="match status" value="1"/>
</dbReference>
<feature type="domain" description="A to I editase" evidence="1">
    <location>
        <begin position="59"/>
        <end position="525"/>
    </location>
</feature>
<name>A0A8T0IDE7_CERPU</name>
<dbReference type="PANTHER" id="PTHR10910:SF62">
    <property type="entry name" value="AT07585P-RELATED"/>
    <property type="match status" value="1"/>
</dbReference>
<dbReference type="Proteomes" id="UP000822688">
    <property type="component" value="Chromosome 4"/>
</dbReference>
<proteinExistence type="predicted"/>
<dbReference type="PANTHER" id="PTHR10910">
    <property type="entry name" value="EUKARYOTE SPECIFIC DSRNA BINDING PROTEIN"/>
    <property type="match status" value="1"/>
</dbReference>
<accession>A0A8T0IDE7</accession>
<dbReference type="EMBL" id="CM026424">
    <property type="protein sequence ID" value="KAG0580488.1"/>
    <property type="molecule type" value="Genomic_DNA"/>
</dbReference>
<dbReference type="GO" id="GO:0006382">
    <property type="term" value="P:adenosine to inosine editing"/>
    <property type="evidence" value="ECO:0007669"/>
    <property type="project" value="TreeGrafter"/>
</dbReference>
<dbReference type="GO" id="GO:0006396">
    <property type="term" value="P:RNA processing"/>
    <property type="evidence" value="ECO:0007669"/>
    <property type="project" value="InterPro"/>
</dbReference>
<dbReference type="Pfam" id="PF02137">
    <property type="entry name" value="A_deamin"/>
    <property type="match status" value="2"/>
</dbReference>
<dbReference type="GO" id="GO:0008251">
    <property type="term" value="F:tRNA-specific adenosine deaminase activity"/>
    <property type="evidence" value="ECO:0007669"/>
    <property type="project" value="TreeGrafter"/>
</dbReference>
<organism evidence="2 3">
    <name type="scientific">Ceratodon purpureus</name>
    <name type="common">Fire moss</name>
    <name type="synonym">Dicranum purpureum</name>
    <dbReference type="NCBI Taxonomy" id="3225"/>
    <lineage>
        <taxon>Eukaryota</taxon>
        <taxon>Viridiplantae</taxon>
        <taxon>Streptophyta</taxon>
        <taxon>Embryophyta</taxon>
        <taxon>Bryophyta</taxon>
        <taxon>Bryophytina</taxon>
        <taxon>Bryopsida</taxon>
        <taxon>Dicranidae</taxon>
        <taxon>Pseudoditrichales</taxon>
        <taxon>Ditrichaceae</taxon>
        <taxon>Ceratodon</taxon>
    </lineage>
</organism>
<sequence>MAEEHGDVEVGEGRWGCKMAELVEGKYDALPKQGKPQGRERTVLAGFVLRDGEDVRVVALGTGTKCVGRSKLSADGDIVNDAHAEVIARRALLRFFYAEVERLCQDVSSEEMVNASKRRQPPPKIFEWTADRGDGCRRCRLRPGLEIHLYISQPPCGDACIVPDPLPVVSESSVRTVESFTIDMDEQSDRKRVKRQGKQTGAKLARIDVSVVGKEAQLAEQEARLLSWTGGSSSKGEIVNDVCTIDSDSSTICKTGEIDGNIQAAGVARRKPGRGDPTMSMSCSDKIARWNVVGLQGALLSHFLSEPIYLSSVTVASDLATIESCRSEQDITDRTSAIWTDSEQGFGAPDWTQKNQLLMTSTTLELKDFTSDALTRAIHSRLVSLGTMLSLPYKLNVPKIWIAPAPPERFRRPEDGSTILACGYSISWDSSPKHEVILGTIGRKQGASAKGPLSPATQSTLCKRAFLSRFISLLEHFPSLSYMRGLPYLNCKIDSEGYHRAKQVLFTGPSPLQEWLQKPECLQKFTLAT</sequence>
<dbReference type="AlphaFoldDB" id="A0A8T0IDE7"/>
<protein>
    <recommendedName>
        <fullName evidence="1">A to I editase domain-containing protein</fullName>
    </recommendedName>
</protein>
<evidence type="ECO:0000259" key="1">
    <source>
        <dbReference type="PROSITE" id="PS50141"/>
    </source>
</evidence>
<evidence type="ECO:0000313" key="3">
    <source>
        <dbReference type="Proteomes" id="UP000822688"/>
    </source>
</evidence>
<comment type="caution">
    <text evidence="2">The sequence shown here is derived from an EMBL/GenBank/DDBJ whole genome shotgun (WGS) entry which is preliminary data.</text>
</comment>
<dbReference type="SMART" id="SM00552">
    <property type="entry name" value="ADEAMc"/>
    <property type="match status" value="1"/>
</dbReference>
<dbReference type="GO" id="GO:0005737">
    <property type="term" value="C:cytoplasm"/>
    <property type="evidence" value="ECO:0007669"/>
    <property type="project" value="TreeGrafter"/>
</dbReference>
<dbReference type="InterPro" id="IPR002466">
    <property type="entry name" value="A_deamin"/>
</dbReference>
<reference evidence="2" key="1">
    <citation type="submission" date="2020-06" db="EMBL/GenBank/DDBJ databases">
        <title>WGS assembly of Ceratodon purpureus strain R40.</title>
        <authorList>
            <person name="Carey S.B."/>
            <person name="Jenkins J."/>
            <person name="Shu S."/>
            <person name="Lovell J.T."/>
            <person name="Sreedasyam A."/>
            <person name="Maumus F."/>
            <person name="Tiley G.P."/>
            <person name="Fernandez-Pozo N."/>
            <person name="Barry K."/>
            <person name="Chen C."/>
            <person name="Wang M."/>
            <person name="Lipzen A."/>
            <person name="Daum C."/>
            <person name="Saski C.A."/>
            <person name="Payton A.C."/>
            <person name="Mcbreen J.C."/>
            <person name="Conrad R.E."/>
            <person name="Kollar L.M."/>
            <person name="Olsson S."/>
            <person name="Huttunen S."/>
            <person name="Landis J.B."/>
            <person name="Wickett N.J."/>
            <person name="Johnson M.G."/>
            <person name="Rensing S.A."/>
            <person name="Grimwood J."/>
            <person name="Schmutz J."/>
            <person name="Mcdaniel S.F."/>
        </authorList>
    </citation>
    <scope>NUCLEOTIDE SEQUENCE</scope>
    <source>
        <strain evidence="2">R40</strain>
    </source>
</reference>
<dbReference type="GO" id="GO:0005730">
    <property type="term" value="C:nucleolus"/>
    <property type="evidence" value="ECO:0007669"/>
    <property type="project" value="TreeGrafter"/>
</dbReference>
<dbReference type="GO" id="GO:0003725">
    <property type="term" value="F:double-stranded RNA binding"/>
    <property type="evidence" value="ECO:0007669"/>
    <property type="project" value="TreeGrafter"/>
</dbReference>
<evidence type="ECO:0000313" key="2">
    <source>
        <dbReference type="EMBL" id="KAG0580488.1"/>
    </source>
</evidence>